<evidence type="ECO:0000256" key="1">
    <source>
        <dbReference type="ARBA" id="ARBA00005187"/>
    </source>
</evidence>
<keyword evidence="10" id="KW-0436">Ligase</keyword>
<sequence length="734" mass="80117">MCGIAGVARIDGGGLGPEASGLLAAIADELAHRGPDDRELVVDGPVGLAFTRLSLVDPATGGQPLVSDDGHLVLIANGEVYNHRELAAGLPGVRLRGGSDCEVLLHLYRQHGLQFLDQVRGMFGLILWDRQRGHLVLARDRFGIKPLYYHRNPERIILASEIKALFRDPATPRQLDWERTLTTPLLPAAPYLSAKPLTTWFEDVKSVAAGTIQRIDLRDGSTEVHQYWTFPGESAEVPATTDEFVTAYRELLYESVRECATADAELGLFLSGGIDSAAVAALAAQQHPGLHTFSVLSASTYRNEDAENAHHIAAKLGLPNHQVLFDDCRVPEPDEWKRLVWLLETPLCGPEVYYKHELHRYAKQARPELRGMLLGAASDEFNGGYSEDVSGGGGWSGFLNNLQGMARADALASRPDLSAWWLSDGPALVTDEVVRRFAGRTLTDPYPAYLAWEYSKLQQYNVWHEDRTAAGSGIEARVPFLDHRLVELVAAVPAGLRRDLLWNKRILREAVRGLLPDRSVERPKVPFFYGDGVKHTYRVFARMLEGDGGALIEEALAAPGAAEFLDGAALRGVLAGMTAQPDSPQLEIALRAVNVGLLAGMAAAPPAPISTRPVLSILRSVEVSGWETQRPQLESLVGLRPAMPGTLVPRLTDNVMLLAATDGDWFVSIDGSLEFTLEAQDTRMLPLLRAIDGTRSIADLTEQLGRTSDDMYADMLELLESNVITMQAAADPLP</sequence>
<comment type="caution">
    <text evidence="10">The sequence shown here is derived from an EMBL/GenBank/DDBJ whole genome shotgun (WGS) entry which is preliminary data.</text>
</comment>
<dbReference type="Pfam" id="PF00733">
    <property type="entry name" value="Asn_synthase"/>
    <property type="match status" value="1"/>
</dbReference>
<dbReference type="CDD" id="cd01991">
    <property type="entry name" value="Asn_synthase_B_C"/>
    <property type="match status" value="1"/>
</dbReference>
<dbReference type="Gene3D" id="3.40.50.620">
    <property type="entry name" value="HUPs"/>
    <property type="match status" value="1"/>
</dbReference>
<dbReference type="InterPro" id="IPR029055">
    <property type="entry name" value="Ntn_hydrolases_N"/>
</dbReference>
<dbReference type="SUPFAM" id="SSF56235">
    <property type="entry name" value="N-terminal nucleophile aminohydrolases (Ntn hydrolases)"/>
    <property type="match status" value="1"/>
</dbReference>
<dbReference type="PANTHER" id="PTHR43284">
    <property type="entry name" value="ASPARAGINE SYNTHETASE (GLUTAMINE-HYDROLYZING)"/>
    <property type="match status" value="1"/>
</dbReference>
<evidence type="ECO:0000259" key="9">
    <source>
        <dbReference type="PROSITE" id="PS51278"/>
    </source>
</evidence>
<dbReference type="PANTHER" id="PTHR43284:SF1">
    <property type="entry name" value="ASPARAGINE SYNTHETASE"/>
    <property type="match status" value="1"/>
</dbReference>
<keyword evidence="11" id="KW-1185">Reference proteome</keyword>
<keyword evidence="4" id="KW-0547">Nucleotide-binding</keyword>
<evidence type="ECO:0000313" key="11">
    <source>
        <dbReference type="Proteomes" id="UP001241758"/>
    </source>
</evidence>
<comment type="catalytic activity">
    <reaction evidence="8">
        <text>L-aspartate + L-glutamine + ATP + H2O = L-asparagine + L-glutamate + AMP + diphosphate + H(+)</text>
        <dbReference type="Rhea" id="RHEA:12228"/>
        <dbReference type="ChEBI" id="CHEBI:15377"/>
        <dbReference type="ChEBI" id="CHEBI:15378"/>
        <dbReference type="ChEBI" id="CHEBI:29985"/>
        <dbReference type="ChEBI" id="CHEBI:29991"/>
        <dbReference type="ChEBI" id="CHEBI:30616"/>
        <dbReference type="ChEBI" id="CHEBI:33019"/>
        <dbReference type="ChEBI" id="CHEBI:58048"/>
        <dbReference type="ChEBI" id="CHEBI:58359"/>
        <dbReference type="ChEBI" id="CHEBI:456215"/>
        <dbReference type="EC" id="6.3.5.4"/>
    </reaction>
</comment>
<evidence type="ECO:0000256" key="8">
    <source>
        <dbReference type="ARBA" id="ARBA00048741"/>
    </source>
</evidence>
<dbReference type="InterPro" id="IPR051786">
    <property type="entry name" value="ASN_synthetase/amidase"/>
</dbReference>
<dbReference type="EC" id="6.3.5.4" evidence="3"/>
<dbReference type="EMBL" id="JASCTH010000019">
    <property type="protein sequence ID" value="MDI6102273.1"/>
    <property type="molecule type" value="Genomic_DNA"/>
</dbReference>
<dbReference type="PROSITE" id="PS51278">
    <property type="entry name" value="GATASE_TYPE_2"/>
    <property type="match status" value="1"/>
</dbReference>
<dbReference type="GO" id="GO:0004066">
    <property type="term" value="F:asparagine synthase (glutamine-hydrolyzing) activity"/>
    <property type="evidence" value="ECO:0007669"/>
    <property type="project" value="UniProtKB-EC"/>
</dbReference>
<dbReference type="InterPro" id="IPR033738">
    <property type="entry name" value="AsnB_N"/>
</dbReference>
<dbReference type="Proteomes" id="UP001241758">
    <property type="component" value="Unassembled WGS sequence"/>
</dbReference>
<evidence type="ECO:0000256" key="2">
    <source>
        <dbReference type="ARBA" id="ARBA00005752"/>
    </source>
</evidence>
<evidence type="ECO:0000256" key="5">
    <source>
        <dbReference type="ARBA" id="ARBA00022840"/>
    </source>
</evidence>
<dbReference type="InterPro" id="IPR006426">
    <property type="entry name" value="Asn_synth_AEB"/>
</dbReference>
<dbReference type="Pfam" id="PF13537">
    <property type="entry name" value="GATase_7"/>
    <property type="match status" value="1"/>
</dbReference>
<evidence type="ECO:0000256" key="3">
    <source>
        <dbReference type="ARBA" id="ARBA00012737"/>
    </source>
</evidence>
<accession>A0ABT6WRA9</accession>
<organism evidence="10 11">
    <name type="scientific">Actinoplanes sandaracinus</name>
    <dbReference type="NCBI Taxonomy" id="3045177"/>
    <lineage>
        <taxon>Bacteria</taxon>
        <taxon>Bacillati</taxon>
        <taxon>Actinomycetota</taxon>
        <taxon>Actinomycetes</taxon>
        <taxon>Micromonosporales</taxon>
        <taxon>Micromonosporaceae</taxon>
        <taxon>Actinoplanes</taxon>
    </lineage>
</organism>
<dbReference type="InterPro" id="IPR017932">
    <property type="entry name" value="GATase_2_dom"/>
</dbReference>
<dbReference type="NCBIfam" id="TIGR01536">
    <property type="entry name" value="asn_synth_AEB"/>
    <property type="match status" value="1"/>
</dbReference>
<name>A0ABT6WRA9_9ACTN</name>
<proteinExistence type="inferred from homology"/>
<evidence type="ECO:0000256" key="7">
    <source>
        <dbReference type="ARBA" id="ARBA00022962"/>
    </source>
</evidence>
<feature type="domain" description="Glutamine amidotransferase type-2" evidence="9">
    <location>
        <begin position="2"/>
        <end position="218"/>
    </location>
</feature>
<reference evidence="10 11" key="1">
    <citation type="submission" date="2023-05" db="EMBL/GenBank/DDBJ databases">
        <title>Actinoplanes sp. NEAU-A12 genome sequencing.</title>
        <authorList>
            <person name="Wang Z.-S."/>
        </authorList>
    </citation>
    <scope>NUCLEOTIDE SEQUENCE [LARGE SCALE GENOMIC DNA]</scope>
    <source>
        <strain evidence="10 11">NEAU-A12</strain>
    </source>
</reference>
<comment type="pathway">
    <text evidence="1">Amino-acid biosynthesis; L-asparagine biosynthesis; L-asparagine from L-aspartate (L-Gln route): step 1/1.</text>
</comment>
<evidence type="ECO:0000256" key="6">
    <source>
        <dbReference type="ARBA" id="ARBA00022888"/>
    </source>
</evidence>
<gene>
    <name evidence="10" type="primary">asnB</name>
    <name evidence="10" type="ORF">QLQ12_27010</name>
</gene>
<dbReference type="InterPro" id="IPR014729">
    <property type="entry name" value="Rossmann-like_a/b/a_fold"/>
</dbReference>
<protein>
    <recommendedName>
        <fullName evidence="3">asparagine synthase (glutamine-hydrolyzing)</fullName>
        <ecNumber evidence="3">6.3.5.4</ecNumber>
    </recommendedName>
</protein>
<keyword evidence="7" id="KW-0315">Glutamine amidotransferase</keyword>
<dbReference type="InterPro" id="IPR001962">
    <property type="entry name" value="Asn_synthase"/>
</dbReference>
<keyword evidence="6" id="KW-0028">Amino-acid biosynthesis</keyword>
<keyword evidence="5" id="KW-0067">ATP-binding</keyword>
<evidence type="ECO:0000313" key="10">
    <source>
        <dbReference type="EMBL" id="MDI6102273.1"/>
    </source>
</evidence>
<keyword evidence="6" id="KW-0061">Asparagine biosynthesis</keyword>
<evidence type="ECO:0000256" key="4">
    <source>
        <dbReference type="ARBA" id="ARBA00022741"/>
    </source>
</evidence>
<dbReference type="SUPFAM" id="SSF52402">
    <property type="entry name" value="Adenine nucleotide alpha hydrolases-like"/>
    <property type="match status" value="1"/>
</dbReference>
<comment type="similarity">
    <text evidence="2">Belongs to the asparagine synthetase family.</text>
</comment>
<dbReference type="Gene3D" id="3.60.20.10">
    <property type="entry name" value="Glutamine Phosphoribosylpyrophosphate, subunit 1, domain 1"/>
    <property type="match status" value="1"/>
</dbReference>
<dbReference type="CDD" id="cd00712">
    <property type="entry name" value="AsnB"/>
    <property type="match status" value="1"/>
</dbReference>